<dbReference type="PANTHER" id="PTHR12126:SF11">
    <property type="entry name" value="NADH DEHYDROGENASE [UBIQUINONE] 1 ALPHA SUBCOMPLEX SUBUNIT 9, MITOCHONDRIAL"/>
    <property type="match status" value="1"/>
</dbReference>
<protein>
    <submittedName>
        <fullName evidence="2">Uncharacterized protein YbjT (DUF2867 family)</fullName>
    </submittedName>
</protein>
<dbReference type="PANTHER" id="PTHR12126">
    <property type="entry name" value="NADH-UBIQUINONE OXIDOREDUCTASE 39 KDA SUBUNIT-RELATED"/>
    <property type="match status" value="1"/>
</dbReference>
<evidence type="ECO:0000313" key="3">
    <source>
        <dbReference type="Proteomes" id="UP000585272"/>
    </source>
</evidence>
<sequence length="262" mass="27576">MQSAERKQRIAVTGATGRVGSHLVEILEQRGHDVVPISRSSSVDVVSGEGLDAALAGVETIIDTATGPSPDQQEATAFFLASARNLQRAGAAAGAKRIVLPSIIGIDRFHGGYNAAKLAQERALREGPLPVRIVRAAQFHEFVDQLLGWTIEDGVAHVPELRTQPVAARVVAEALADAAEEPEIEDGRITEVAGPKAERLAELAALLFARRGDAVEIREERGSILVPAADDPDAEAYANGAVLPHAGAKLAGPTFEEWLAAA</sequence>
<feature type="domain" description="NAD(P)-binding" evidence="1">
    <location>
        <begin position="14"/>
        <end position="181"/>
    </location>
</feature>
<dbReference type="InterPro" id="IPR016040">
    <property type="entry name" value="NAD(P)-bd_dom"/>
</dbReference>
<dbReference type="InterPro" id="IPR036291">
    <property type="entry name" value="NAD(P)-bd_dom_sf"/>
</dbReference>
<dbReference type="Pfam" id="PF13460">
    <property type="entry name" value="NAD_binding_10"/>
    <property type="match status" value="1"/>
</dbReference>
<dbReference type="AlphaFoldDB" id="A0A840I8B5"/>
<dbReference type="Gene3D" id="3.40.50.720">
    <property type="entry name" value="NAD(P)-binding Rossmann-like Domain"/>
    <property type="match status" value="1"/>
</dbReference>
<keyword evidence="3" id="KW-1185">Reference proteome</keyword>
<dbReference type="SUPFAM" id="SSF51735">
    <property type="entry name" value="NAD(P)-binding Rossmann-fold domains"/>
    <property type="match status" value="1"/>
</dbReference>
<reference evidence="2 3" key="1">
    <citation type="submission" date="2020-08" db="EMBL/GenBank/DDBJ databases">
        <title>Genomic Encyclopedia of Archaeal and Bacterial Type Strains, Phase II (KMG-II): from individual species to whole genera.</title>
        <authorList>
            <person name="Goeker M."/>
        </authorList>
    </citation>
    <scope>NUCLEOTIDE SEQUENCE [LARGE SCALE GENOMIC DNA]</scope>
    <source>
        <strain evidence="2 3">DSM 23288</strain>
    </source>
</reference>
<dbReference type="Proteomes" id="UP000585272">
    <property type="component" value="Unassembled WGS sequence"/>
</dbReference>
<dbReference type="RefSeq" id="WP_183338003.1">
    <property type="nucleotide sequence ID" value="NZ_JACHNU010000001.1"/>
</dbReference>
<proteinExistence type="predicted"/>
<dbReference type="InterPro" id="IPR051207">
    <property type="entry name" value="ComplexI_NDUFA9_subunit"/>
</dbReference>
<gene>
    <name evidence="2" type="ORF">BDZ31_000138</name>
</gene>
<dbReference type="EMBL" id="JACHNU010000001">
    <property type="protein sequence ID" value="MBB4660565.1"/>
    <property type="molecule type" value="Genomic_DNA"/>
</dbReference>
<name>A0A840I8B5_9ACTN</name>
<organism evidence="2 3">
    <name type="scientific">Conexibacter arvalis</name>
    <dbReference type="NCBI Taxonomy" id="912552"/>
    <lineage>
        <taxon>Bacteria</taxon>
        <taxon>Bacillati</taxon>
        <taxon>Actinomycetota</taxon>
        <taxon>Thermoleophilia</taxon>
        <taxon>Solirubrobacterales</taxon>
        <taxon>Conexibacteraceae</taxon>
        <taxon>Conexibacter</taxon>
    </lineage>
</organism>
<accession>A0A840I8B5</accession>
<comment type="caution">
    <text evidence="2">The sequence shown here is derived from an EMBL/GenBank/DDBJ whole genome shotgun (WGS) entry which is preliminary data.</text>
</comment>
<evidence type="ECO:0000313" key="2">
    <source>
        <dbReference type="EMBL" id="MBB4660565.1"/>
    </source>
</evidence>
<dbReference type="GO" id="GO:0044877">
    <property type="term" value="F:protein-containing complex binding"/>
    <property type="evidence" value="ECO:0007669"/>
    <property type="project" value="TreeGrafter"/>
</dbReference>
<evidence type="ECO:0000259" key="1">
    <source>
        <dbReference type="Pfam" id="PF13460"/>
    </source>
</evidence>